<feature type="binding site" evidence="13">
    <location>
        <position position="187"/>
    </location>
    <ligand>
        <name>[4Fe-4S] cluster</name>
        <dbReference type="ChEBI" id="CHEBI:49883"/>
        <label>2</label>
        <note>4Fe-4S-S-AdoMet</note>
    </ligand>
</feature>
<dbReference type="HOGENOM" id="CLU_018697_2_1_10"/>
<feature type="binding site" evidence="13">
    <location>
        <position position="184"/>
    </location>
    <ligand>
        <name>[4Fe-4S] cluster</name>
        <dbReference type="ChEBI" id="CHEBI:49883"/>
        <label>2</label>
        <note>4Fe-4S-S-AdoMet</note>
    </ligand>
</feature>
<protein>
    <recommendedName>
        <fullName evidence="10 13">tRNA-2-methylthio-N(6)-dimethylallyladenosine synthase</fullName>
        <ecNumber evidence="9 13">2.8.4.3</ecNumber>
    </recommendedName>
    <alternativeName>
        <fullName evidence="12 13">(Dimethylallyl)adenosine tRNA methylthiotransferase MiaB</fullName>
    </alternativeName>
    <alternativeName>
        <fullName evidence="11 13">tRNA-i(6)A37 methylthiotransferase</fullName>
    </alternativeName>
</protein>
<reference evidence="17 18" key="1">
    <citation type="submission" date="2012-06" db="EMBL/GenBank/DDBJ databases">
        <title>The complete genome of Aequorivita sublithincola DSM 14238.</title>
        <authorList>
            <consortium name="US DOE Joint Genome Institute (JGI-PGF)"/>
            <person name="Lucas S."/>
            <person name="Copeland A."/>
            <person name="Lapidus A."/>
            <person name="Goodwin L."/>
            <person name="Pitluck S."/>
            <person name="Peters L."/>
            <person name="Munk A.C.C."/>
            <person name="Kyrpides N."/>
            <person name="Mavromatis K."/>
            <person name="Pagani I."/>
            <person name="Ivanova N."/>
            <person name="Ovchinnikova G."/>
            <person name="Zeytun A."/>
            <person name="Detter J.C."/>
            <person name="Han C."/>
            <person name="Land M."/>
            <person name="Hauser L."/>
            <person name="Markowitz V."/>
            <person name="Cheng J.-F."/>
            <person name="Hugenholtz P."/>
            <person name="Woyke T."/>
            <person name="Wu D."/>
            <person name="Tindall B."/>
            <person name="Faehnrich R."/>
            <person name="Brambilla E."/>
            <person name="Klenk H.-P."/>
            <person name="Eisen J.A."/>
        </authorList>
    </citation>
    <scope>NUCLEOTIDE SEQUENCE [LARGE SCALE GENOMIC DNA]</scope>
    <source>
        <strain evidence="18">DSM 14238 / LMG 21431 / ACAM 643 / 9-3</strain>
    </source>
</reference>
<dbReference type="SMART" id="SM00729">
    <property type="entry name" value="Elp3"/>
    <property type="match status" value="1"/>
</dbReference>
<dbReference type="NCBIfam" id="TIGR01574">
    <property type="entry name" value="miaB-methiolase"/>
    <property type="match status" value="1"/>
</dbReference>
<dbReference type="EC" id="2.8.4.3" evidence="9 13"/>
<feature type="domain" description="TRAM" evidence="14">
    <location>
        <begin position="415"/>
        <end position="478"/>
    </location>
</feature>
<dbReference type="PATRIC" id="fig|746697.3.peg.809"/>
<evidence type="ECO:0000256" key="13">
    <source>
        <dbReference type="HAMAP-Rule" id="MF_01864"/>
    </source>
</evidence>
<dbReference type="FunFam" id="3.40.50.12160:FF:000003">
    <property type="entry name" value="CDK5 regulatory subunit-associated protein 1"/>
    <property type="match status" value="1"/>
</dbReference>
<dbReference type="Proteomes" id="UP000006049">
    <property type="component" value="Chromosome"/>
</dbReference>
<dbReference type="PANTHER" id="PTHR43020:SF2">
    <property type="entry name" value="MITOCHONDRIAL TRNA METHYLTHIOTRANSFERASE CDK5RAP1"/>
    <property type="match status" value="1"/>
</dbReference>
<evidence type="ECO:0000256" key="12">
    <source>
        <dbReference type="ARBA" id="ARBA00081141"/>
    </source>
</evidence>
<feature type="binding site" evidence="13">
    <location>
        <position position="71"/>
    </location>
    <ligand>
        <name>[4Fe-4S] cluster</name>
        <dbReference type="ChEBI" id="CHEBI:49883"/>
        <label>1</label>
    </ligand>
</feature>
<dbReference type="eggNOG" id="COG0621">
    <property type="taxonomic scope" value="Bacteria"/>
</dbReference>
<dbReference type="InterPro" id="IPR020612">
    <property type="entry name" value="Methylthiotransferase_CS"/>
</dbReference>
<organism evidence="17 18">
    <name type="scientific">Aequorivita sublithincola (strain DSM 14238 / LMG 21431 / ACAM 643 / 9-3)</name>
    <dbReference type="NCBI Taxonomy" id="746697"/>
    <lineage>
        <taxon>Bacteria</taxon>
        <taxon>Pseudomonadati</taxon>
        <taxon>Bacteroidota</taxon>
        <taxon>Flavobacteriia</taxon>
        <taxon>Flavobacteriales</taxon>
        <taxon>Flavobacteriaceae</taxon>
        <taxon>Aequorivita</taxon>
    </lineage>
</organism>
<dbReference type="SFLD" id="SFLDS00029">
    <property type="entry name" value="Radical_SAM"/>
    <property type="match status" value="1"/>
</dbReference>
<proteinExistence type="inferred from homology"/>
<dbReference type="InterPro" id="IPR006638">
    <property type="entry name" value="Elp3/MiaA/NifB-like_rSAM"/>
</dbReference>
<dbReference type="Pfam" id="PF04055">
    <property type="entry name" value="Radical_SAM"/>
    <property type="match status" value="1"/>
</dbReference>
<evidence type="ECO:0000256" key="6">
    <source>
        <dbReference type="ARBA" id="ARBA00022723"/>
    </source>
</evidence>
<dbReference type="GO" id="GO:0051539">
    <property type="term" value="F:4 iron, 4 sulfur cluster binding"/>
    <property type="evidence" value="ECO:0007669"/>
    <property type="project" value="UniProtKB-UniRule"/>
</dbReference>
<feature type="domain" description="MTTase N-terminal" evidence="15">
    <location>
        <begin position="26"/>
        <end position="142"/>
    </location>
</feature>
<sequence length="483" mass="54937">MFMEKIIVENTQGNTLTLEARTENSKKLYIESYGCAMNFSDSEIVASILADQGYNTTNLLEEADLVLVNTCSIRDKAEQTIRKRLEKYNAVKRINPKMKVGVLGCMAERLKEKFLEEEKIVDLVVGPDAYKDIPNLLKEVEEGRDAVNVILSKEETYGDISPVRLGGNGITAYVSITRGCDNMCTFCVVPFTRGRERSRDPQSILHEIDDLAEKNYKEITLLGQNVDSYLWFGGGLKKDFKNASEMQQATATDFAQLLDMAATAHPEMRIRFSTNNPQDMHEEVLHIVAKHKNICNHIHLPVQSGSTRILKEMNRQHTREQYMKLIDRIKEIIPDCSISQDMIIGFPTETEEDHQDTMSLMEYVKYSFGYMYKYSERPGTMAARKLEDDVPEETKSRRLTEIVDLQQRNSAIRTASFLGKTVTVLIEKESKKNKDEWSGRTEHNNTAVFPKKNFKAGDFVKVRVTNCTTATLIGEAIGFSETN</sequence>
<keyword evidence="13" id="KW-0819">tRNA processing</keyword>
<dbReference type="GO" id="GO:0005829">
    <property type="term" value="C:cytosol"/>
    <property type="evidence" value="ECO:0007669"/>
    <property type="project" value="TreeGrafter"/>
</dbReference>
<name>I3YTJ3_AEQSU</name>
<dbReference type="InterPro" id="IPR007197">
    <property type="entry name" value="rSAM"/>
</dbReference>
<evidence type="ECO:0000256" key="8">
    <source>
        <dbReference type="ARBA" id="ARBA00023014"/>
    </source>
</evidence>
<dbReference type="PROSITE" id="PS50926">
    <property type="entry name" value="TRAM"/>
    <property type="match status" value="1"/>
</dbReference>
<dbReference type="KEGG" id="asl:Aeqsu_0807"/>
<gene>
    <name evidence="13" type="primary">miaB</name>
    <name evidence="17" type="ordered locus">Aeqsu_0807</name>
</gene>
<dbReference type="InterPro" id="IPR038135">
    <property type="entry name" value="Methylthiotransferase_N_sf"/>
</dbReference>
<evidence type="ECO:0000256" key="10">
    <source>
        <dbReference type="ARBA" id="ARBA00068570"/>
    </source>
</evidence>
<comment type="subcellular location">
    <subcellularLocation>
        <location evidence="13">Cytoplasm</location>
    </subcellularLocation>
</comment>
<dbReference type="GO" id="GO:0035597">
    <property type="term" value="F:tRNA-2-methylthio-N(6)-dimethylallyladenosine(37) synthase activity"/>
    <property type="evidence" value="ECO:0007669"/>
    <property type="project" value="UniProtKB-EC"/>
</dbReference>
<evidence type="ECO:0000256" key="9">
    <source>
        <dbReference type="ARBA" id="ARBA00033765"/>
    </source>
</evidence>
<dbReference type="InterPro" id="IPR005839">
    <property type="entry name" value="Methylthiotransferase"/>
</dbReference>
<evidence type="ECO:0000256" key="7">
    <source>
        <dbReference type="ARBA" id="ARBA00023004"/>
    </source>
</evidence>
<comment type="function">
    <text evidence="1 13">Catalyzes the methylthiolation of N6-(dimethylallyl)adenosine (i(6)A), leading to the formation of 2-methylthio-N6-(dimethylallyl)adenosine (ms(2)i(6)A) at position 37 in tRNAs that read codons beginning with uridine.</text>
</comment>
<evidence type="ECO:0000259" key="15">
    <source>
        <dbReference type="PROSITE" id="PS51449"/>
    </source>
</evidence>
<dbReference type="Gene3D" id="3.40.50.12160">
    <property type="entry name" value="Methylthiotransferase, N-terminal domain"/>
    <property type="match status" value="1"/>
</dbReference>
<accession>I3YTJ3</accession>
<evidence type="ECO:0000256" key="5">
    <source>
        <dbReference type="ARBA" id="ARBA00022691"/>
    </source>
</evidence>
<dbReference type="Pfam" id="PF01938">
    <property type="entry name" value="TRAM"/>
    <property type="match status" value="1"/>
</dbReference>
<dbReference type="NCBIfam" id="TIGR00089">
    <property type="entry name" value="MiaB/RimO family radical SAM methylthiotransferase"/>
    <property type="match status" value="1"/>
</dbReference>
<dbReference type="PROSITE" id="PS51449">
    <property type="entry name" value="MTTASE_N"/>
    <property type="match status" value="1"/>
</dbReference>
<evidence type="ECO:0000256" key="3">
    <source>
        <dbReference type="ARBA" id="ARBA00022490"/>
    </source>
</evidence>
<dbReference type="EMBL" id="CP003280">
    <property type="protein sequence ID" value="AFL80311.1"/>
    <property type="molecule type" value="Genomic_DNA"/>
</dbReference>
<dbReference type="PANTHER" id="PTHR43020">
    <property type="entry name" value="CDK5 REGULATORY SUBUNIT-ASSOCIATED PROTEIN 1"/>
    <property type="match status" value="1"/>
</dbReference>
<dbReference type="SFLD" id="SFLDF00273">
    <property type="entry name" value="(dimethylallyl)adenosine_tRNA"/>
    <property type="match status" value="1"/>
</dbReference>
<dbReference type="SFLD" id="SFLDF00413">
    <property type="entry name" value="CDK5RAP1"/>
    <property type="match status" value="1"/>
</dbReference>
<evidence type="ECO:0000256" key="2">
    <source>
        <dbReference type="ARBA" id="ARBA00022485"/>
    </source>
</evidence>
<evidence type="ECO:0000256" key="4">
    <source>
        <dbReference type="ARBA" id="ARBA00022679"/>
    </source>
</evidence>
<dbReference type="InterPro" id="IPR006463">
    <property type="entry name" value="MiaB_methiolase"/>
</dbReference>
<dbReference type="SUPFAM" id="SSF102114">
    <property type="entry name" value="Radical SAM enzymes"/>
    <property type="match status" value="1"/>
</dbReference>
<keyword evidence="6 13" id="KW-0479">Metal-binding</keyword>
<dbReference type="SFLD" id="SFLDG01061">
    <property type="entry name" value="methylthiotransferase"/>
    <property type="match status" value="1"/>
</dbReference>
<keyword evidence="4 13" id="KW-0808">Transferase</keyword>
<keyword evidence="3 13" id="KW-0963">Cytoplasm</keyword>
<dbReference type="InterPro" id="IPR058240">
    <property type="entry name" value="rSAM_sf"/>
</dbReference>
<feature type="domain" description="Radical SAM core" evidence="16">
    <location>
        <begin position="166"/>
        <end position="413"/>
    </location>
</feature>
<dbReference type="PROSITE" id="PS01278">
    <property type="entry name" value="MTTASE_RADICAL"/>
    <property type="match status" value="1"/>
</dbReference>
<evidence type="ECO:0000313" key="18">
    <source>
        <dbReference type="Proteomes" id="UP000006049"/>
    </source>
</evidence>
<comment type="similarity">
    <text evidence="13">Belongs to the methylthiotransferase family. MiaB subfamily.</text>
</comment>
<evidence type="ECO:0000313" key="17">
    <source>
        <dbReference type="EMBL" id="AFL80311.1"/>
    </source>
</evidence>
<evidence type="ECO:0000259" key="14">
    <source>
        <dbReference type="PROSITE" id="PS50926"/>
    </source>
</evidence>
<keyword evidence="8 13" id="KW-0411">Iron-sulfur</keyword>
<feature type="binding site" evidence="13">
    <location>
        <position position="180"/>
    </location>
    <ligand>
        <name>[4Fe-4S] cluster</name>
        <dbReference type="ChEBI" id="CHEBI:49883"/>
        <label>2</label>
        <note>4Fe-4S-S-AdoMet</note>
    </ligand>
</feature>
<keyword evidence="18" id="KW-1185">Reference proteome</keyword>
<comment type="subunit">
    <text evidence="13">Monomer.</text>
</comment>
<feature type="binding site" evidence="13">
    <location>
        <position position="105"/>
    </location>
    <ligand>
        <name>[4Fe-4S] cluster</name>
        <dbReference type="ChEBI" id="CHEBI:49883"/>
        <label>1</label>
    </ligand>
</feature>
<dbReference type="FunFam" id="3.80.30.20:FF:000001">
    <property type="entry name" value="tRNA-2-methylthio-N(6)-dimethylallyladenosine synthase 2"/>
    <property type="match status" value="1"/>
</dbReference>
<dbReference type="Pfam" id="PF00919">
    <property type="entry name" value="UPF0004"/>
    <property type="match status" value="1"/>
</dbReference>
<dbReference type="PROSITE" id="PS51918">
    <property type="entry name" value="RADICAL_SAM"/>
    <property type="match status" value="1"/>
</dbReference>
<dbReference type="STRING" id="746697.Aeqsu_0807"/>
<dbReference type="Gene3D" id="3.80.30.20">
    <property type="entry name" value="tm_1862 like domain"/>
    <property type="match status" value="1"/>
</dbReference>
<dbReference type="GO" id="GO:0046872">
    <property type="term" value="F:metal ion binding"/>
    <property type="evidence" value="ECO:0007669"/>
    <property type="project" value="UniProtKB-KW"/>
</dbReference>
<dbReference type="AlphaFoldDB" id="I3YTJ3"/>
<evidence type="ECO:0000259" key="16">
    <source>
        <dbReference type="PROSITE" id="PS51918"/>
    </source>
</evidence>
<keyword evidence="7 13" id="KW-0408">Iron</keyword>
<keyword evidence="5 13" id="KW-0949">S-adenosyl-L-methionine</keyword>
<dbReference type="InterPro" id="IPR013848">
    <property type="entry name" value="Methylthiotransferase_N"/>
</dbReference>
<dbReference type="SFLD" id="SFLDG01082">
    <property type="entry name" value="B12-binding_domain_containing"/>
    <property type="match status" value="1"/>
</dbReference>
<dbReference type="InterPro" id="IPR002792">
    <property type="entry name" value="TRAM_dom"/>
</dbReference>
<comment type="cofactor">
    <cofactor evidence="13">
        <name>[4Fe-4S] cluster</name>
        <dbReference type="ChEBI" id="CHEBI:49883"/>
    </cofactor>
    <text evidence="13">Binds 2 [4Fe-4S] clusters. One cluster is coordinated with 3 cysteines and an exchangeable S-adenosyl-L-methionine.</text>
</comment>
<comment type="catalytic activity">
    <reaction evidence="13">
        <text>N(6)-dimethylallyladenosine(37) in tRNA + (sulfur carrier)-SH + AH2 + 2 S-adenosyl-L-methionine = 2-methylsulfanyl-N(6)-dimethylallyladenosine(37) in tRNA + (sulfur carrier)-H + 5'-deoxyadenosine + L-methionine + A + S-adenosyl-L-homocysteine + 2 H(+)</text>
        <dbReference type="Rhea" id="RHEA:37067"/>
        <dbReference type="Rhea" id="RHEA-COMP:10375"/>
        <dbReference type="Rhea" id="RHEA-COMP:10376"/>
        <dbReference type="Rhea" id="RHEA-COMP:14737"/>
        <dbReference type="Rhea" id="RHEA-COMP:14739"/>
        <dbReference type="ChEBI" id="CHEBI:13193"/>
        <dbReference type="ChEBI" id="CHEBI:15378"/>
        <dbReference type="ChEBI" id="CHEBI:17319"/>
        <dbReference type="ChEBI" id="CHEBI:17499"/>
        <dbReference type="ChEBI" id="CHEBI:29917"/>
        <dbReference type="ChEBI" id="CHEBI:57844"/>
        <dbReference type="ChEBI" id="CHEBI:57856"/>
        <dbReference type="ChEBI" id="CHEBI:59789"/>
        <dbReference type="ChEBI" id="CHEBI:64428"/>
        <dbReference type="ChEBI" id="CHEBI:74415"/>
        <dbReference type="ChEBI" id="CHEBI:74417"/>
        <dbReference type="EC" id="2.8.4.3"/>
    </reaction>
</comment>
<evidence type="ECO:0000256" key="11">
    <source>
        <dbReference type="ARBA" id="ARBA00080698"/>
    </source>
</evidence>
<feature type="binding site" evidence="13">
    <location>
        <position position="35"/>
    </location>
    <ligand>
        <name>[4Fe-4S] cluster</name>
        <dbReference type="ChEBI" id="CHEBI:49883"/>
        <label>1</label>
    </ligand>
</feature>
<dbReference type="HAMAP" id="MF_01864">
    <property type="entry name" value="tRNA_metthiotr_MiaB"/>
    <property type="match status" value="1"/>
</dbReference>
<evidence type="ECO:0000256" key="1">
    <source>
        <dbReference type="ARBA" id="ARBA00003234"/>
    </source>
</evidence>
<keyword evidence="2 13" id="KW-0004">4Fe-4S</keyword>
<dbReference type="InterPro" id="IPR023404">
    <property type="entry name" value="rSAM_horseshoe"/>
</dbReference>